<keyword evidence="4" id="KW-1185">Reference proteome</keyword>
<evidence type="ECO:0000256" key="2">
    <source>
        <dbReference type="SAM" id="Phobius"/>
    </source>
</evidence>
<feature type="region of interest" description="Disordered" evidence="1">
    <location>
        <begin position="1"/>
        <end position="50"/>
    </location>
</feature>
<evidence type="ECO:0000256" key="1">
    <source>
        <dbReference type="SAM" id="MobiDB-lite"/>
    </source>
</evidence>
<gene>
    <name evidence="3" type="primary">Acey_s0073.g759</name>
    <name evidence="3" type="ORF">Y032_0073g759</name>
</gene>
<proteinExistence type="predicted"/>
<dbReference type="Proteomes" id="UP000024635">
    <property type="component" value="Unassembled WGS sequence"/>
</dbReference>
<organism evidence="3 4">
    <name type="scientific">Ancylostoma ceylanicum</name>
    <dbReference type="NCBI Taxonomy" id="53326"/>
    <lineage>
        <taxon>Eukaryota</taxon>
        <taxon>Metazoa</taxon>
        <taxon>Ecdysozoa</taxon>
        <taxon>Nematoda</taxon>
        <taxon>Chromadorea</taxon>
        <taxon>Rhabditida</taxon>
        <taxon>Rhabditina</taxon>
        <taxon>Rhabditomorpha</taxon>
        <taxon>Strongyloidea</taxon>
        <taxon>Ancylostomatidae</taxon>
        <taxon>Ancylostomatinae</taxon>
        <taxon>Ancylostoma</taxon>
    </lineage>
</organism>
<evidence type="ECO:0000313" key="3">
    <source>
        <dbReference type="EMBL" id="EYC06896.1"/>
    </source>
</evidence>
<dbReference type="EMBL" id="JARK01001409">
    <property type="protein sequence ID" value="EYC06896.1"/>
    <property type="molecule type" value="Genomic_DNA"/>
</dbReference>
<dbReference type="OrthoDB" id="10507176at2759"/>
<keyword evidence="2" id="KW-0472">Membrane</keyword>
<feature type="compositionally biased region" description="Basic residues" evidence="1">
    <location>
        <begin position="283"/>
        <end position="294"/>
    </location>
</feature>
<keyword evidence="2" id="KW-1133">Transmembrane helix</keyword>
<feature type="transmembrane region" description="Helical" evidence="2">
    <location>
        <begin position="86"/>
        <end position="109"/>
    </location>
</feature>
<keyword evidence="2" id="KW-0812">Transmembrane</keyword>
<sequence length="294" mass="32806">MQDKMPVGMFQRQAEASEERETGRMNGVGKKTESETESCQSKQQMRRDSRSRGIIFHASEEQRQGGSFADLLPLDIEELDYSKTEIILVLLSIVVSIATGIFWTCYFCYCRRQYIPDEKNLARVSKKGTKSTINESELQEVSAPALLPLDIPGMPVKPKGEKINMAEYHHGGRLVMKDMKGAVKHALQSEHSEHLGKIEFDIDQNEIVDIGTGIDIIQMEPSTKSCEYSQHPNNKIVQDKPHLSLSSSPTKSKTLTSSQMKSSNSKSKASAPAKVKSIAPTPFKHKPKKKAGRK</sequence>
<evidence type="ECO:0000313" key="4">
    <source>
        <dbReference type="Proteomes" id="UP000024635"/>
    </source>
</evidence>
<dbReference type="AlphaFoldDB" id="A0A016TVW0"/>
<name>A0A016TVW0_9BILA</name>
<comment type="caution">
    <text evidence="3">The sequence shown here is derived from an EMBL/GenBank/DDBJ whole genome shotgun (WGS) entry which is preliminary data.</text>
</comment>
<accession>A0A016TVW0</accession>
<feature type="region of interest" description="Disordered" evidence="1">
    <location>
        <begin position="224"/>
        <end position="294"/>
    </location>
</feature>
<feature type="compositionally biased region" description="Low complexity" evidence="1">
    <location>
        <begin position="243"/>
        <end position="279"/>
    </location>
</feature>
<reference evidence="4" key="1">
    <citation type="journal article" date="2015" name="Nat. Genet.">
        <title>The genome and transcriptome of the zoonotic hookworm Ancylostoma ceylanicum identify infection-specific gene families.</title>
        <authorList>
            <person name="Schwarz E.M."/>
            <person name="Hu Y."/>
            <person name="Antoshechkin I."/>
            <person name="Miller M.M."/>
            <person name="Sternberg P.W."/>
            <person name="Aroian R.V."/>
        </authorList>
    </citation>
    <scope>NUCLEOTIDE SEQUENCE</scope>
    <source>
        <strain evidence="4">HY135</strain>
    </source>
</reference>
<protein>
    <submittedName>
        <fullName evidence="3">Uncharacterized protein</fullName>
    </submittedName>
</protein>
<feature type="compositionally biased region" description="Polar residues" evidence="1">
    <location>
        <begin position="224"/>
        <end position="236"/>
    </location>
</feature>